<dbReference type="KEGG" id="apln:108743914"/>
<dbReference type="GO" id="GO:0004791">
    <property type="term" value="F:thioredoxin-disulfide reductase (NADPH) activity"/>
    <property type="evidence" value="ECO:0007669"/>
    <property type="project" value="TreeGrafter"/>
</dbReference>
<dbReference type="GeneID" id="108743914"/>
<dbReference type="STRING" id="224129.A0A1W4XG92"/>
<reference evidence="2" key="1">
    <citation type="submission" date="2025-08" db="UniProtKB">
        <authorList>
            <consortium name="RefSeq"/>
        </authorList>
    </citation>
    <scope>IDENTIFICATION</scope>
    <source>
        <tissue evidence="2">Entire body</tissue>
    </source>
</reference>
<evidence type="ECO:0000313" key="2">
    <source>
        <dbReference type="RefSeq" id="XP_018335019.1"/>
    </source>
</evidence>
<dbReference type="RefSeq" id="XP_018335019.1">
    <property type="nucleotide sequence ID" value="XM_018479517.2"/>
</dbReference>
<dbReference type="GO" id="GO:0005634">
    <property type="term" value="C:nucleus"/>
    <property type="evidence" value="ECO:0007669"/>
    <property type="project" value="TreeGrafter"/>
</dbReference>
<protein>
    <submittedName>
        <fullName evidence="2">Nucleoredoxin-like</fullName>
    </submittedName>
</protein>
<dbReference type="GO" id="GO:0031397">
    <property type="term" value="P:negative regulation of protein ubiquitination"/>
    <property type="evidence" value="ECO:0007669"/>
    <property type="project" value="TreeGrafter"/>
</dbReference>
<accession>A0A1W4XG92</accession>
<dbReference type="Proteomes" id="UP000192223">
    <property type="component" value="Unplaced"/>
</dbReference>
<dbReference type="InParanoid" id="A0A1W4XG92"/>
<dbReference type="OrthoDB" id="9440957at2759"/>
<name>A0A1W4XG92_AGRPL</name>
<proteinExistence type="predicted"/>
<dbReference type="Gene3D" id="3.40.30.10">
    <property type="entry name" value="Glutaredoxin"/>
    <property type="match status" value="2"/>
</dbReference>
<keyword evidence="1" id="KW-1185">Reference proteome</keyword>
<dbReference type="PANTHER" id="PTHR46472:SF1">
    <property type="entry name" value="NUCLEOREDOXIN"/>
    <property type="match status" value="1"/>
</dbReference>
<dbReference type="AlphaFoldDB" id="A0A1W4XG92"/>
<dbReference type="SUPFAM" id="SSF52833">
    <property type="entry name" value="Thioredoxin-like"/>
    <property type="match status" value="1"/>
</dbReference>
<evidence type="ECO:0000313" key="1">
    <source>
        <dbReference type="Proteomes" id="UP000192223"/>
    </source>
</evidence>
<dbReference type="GO" id="GO:0030178">
    <property type="term" value="P:negative regulation of Wnt signaling pathway"/>
    <property type="evidence" value="ECO:0007669"/>
    <property type="project" value="TreeGrafter"/>
</dbReference>
<organism evidence="1 2">
    <name type="scientific">Agrilus planipennis</name>
    <name type="common">Emerald ash borer</name>
    <name type="synonym">Agrilus marcopoli</name>
    <dbReference type="NCBI Taxonomy" id="224129"/>
    <lineage>
        <taxon>Eukaryota</taxon>
        <taxon>Metazoa</taxon>
        <taxon>Ecdysozoa</taxon>
        <taxon>Arthropoda</taxon>
        <taxon>Hexapoda</taxon>
        <taxon>Insecta</taxon>
        <taxon>Pterygota</taxon>
        <taxon>Neoptera</taxon>
        <taxon>Endopterygota</taxon>
        <taxon>Coleoptera</taxon>
        <taxon>Polyphaga</taxon>
        <taxon>Elateriformia</taxon>
        <taxon>Buprestoidea</taxon>
        <taxon>Buprestidae</taxon>
        <taxon>Agrilinae</taxon>
        <taxon>Agrilus</taxon>
    </lineage>
</organism>
<gene>
    <name evidence="2" type="primary">LOC108743914</name>
</gene>
<sequence length="213" mass="24279">MPWLAVPWRRTNIRTELAQLFGVRGIPTLLLIDSNGHLITYDARQDVTEDPQGQNFPWKPKPVNVLTDRYIAKLYDYPAVILFVDGEETEVQFAEAVLRPVAEAYYKKSNINLDTPDEDFLYGCDHELYLQFLIGVDSETADIVRELTGIDDVVPLLVAVDISNRKVAVMEYGVEITEESVACFTEQFQKGELHTYSIVDKMSEQVNDKSESR</sequence>
<dbReference type="InterPro" id="IPR036249">
    <property type="entry name" value="Thioredoxin-like_sf"/>
</dbReference>
<dbReference type="PANTHER" id="PTHR46472">
    <property type="entry name" value="NUCLEOREDOXIN"/>
    <property type="match status" value="1"/>
</dbReference>